<evidence type="ECO:0000313" key="2">
    <source>
        <dbReference type="Proteomes" id="UP000441389"/>
    </source>
</evidence>
<dbReference type="EMBL" id="WQMS01000020">
    <property type="protein sequence ID" value="MVO79413.1"/>
    <property type="molecule type" value="Genomic_DNA"/>
</dbReference>
<name>A0A6I4J5L8_9SPHN</name>
<dbReference type="RefSeq" id="WP_157028364.1">
    <property type="nucleotide sequence ID" value="NZ_WQMS01000020.1"/>
</dbReference>
<dbReference type="Proteomes" id="UP000441389">
    <property type="component" value="Unassembled WGS sequence"/>
</dbReference>
<accession>A0A6I4J5L8</accession>
<keyword evidence="2" id="KW-1185">Reference proteome</keyword>
<reference evidence="1 2" key="1">
    <citation type="submission" date="2019-12" db="EMBL/GenBank/DDBJ databases">
        <authorList>
            <person name="Huq M.A."/>
        </authorList>
    </citation>
    <scope>NUCLEOTIDE SEQUENCE [LARGE SCALE GENOMIC DNA]</scope>
    <source>
        <strain evidence="1 2">MAH-20</strain>
    </source>
</reference>
<organism evidence="1 2">
    <name type="scientific">Sphingomonas horti</name>
    <dbReference type="NCBI Taxonomy" id="2682842"/>
    <lineage>
        <taxon>Bacteria</taxon>
        <taxon>Pseudomonadati</taxon>
        <taxon>Pseudomonadota</taxon>
        <taxon>Alphaproteobacteria</taxon>
        <taxon>Sphingomonadales</taxon>
        <taxon>Sphingomonadaceae</taxon>
        <taxon>Sphingomonas</taxon>
    </lineage>
</organism>
<dbReference type="AlphaFoldDB" id="A0A6I4J5L8"/>
<protein>
    <submittedName>
        <fullName evidence="1">Uncharacterized protein</fullName>
    </submittedName>
</protein>
<comment type="caution">
    <text evidence="1">The sequence shown here is derived from an EMBL/GenBank/DDBJ whole genome shotgun (WGS) entry which is preliminary data.</text>
</comment>
<gene>
    <name evidence="1" type="ORF">GON01_15885</name>
</gene>
<proteinExistence type="predicted"/>
<evidence type="ECO:0000313" key="1">
    <source>
        <dbReference type="EMBL" id="MVO79413.1"/>
    </source>
</evidence>
<sequence>MEPTLTATQKSTTRGRAAQISIGAKGDLRAVRVSHPGKLSPDEIARIDKVLINDVIKDLTGCACLSGTIDVIWEKQFDRILDVQLGH</sequence>